<evidence type="ECO:0000313" key="2">
    <source>
        <dbReference type="Proteomes" id="UP000516173"/>
    </source>
</evidence>
<proteinExistence type="predicted"/>
<dbReference type="RefSeq" id="WP_232110468.1">
    <property type="nucleotide sequence ID" value="NZ_AP023396.1"/>
</dbReference>
<organism evidence="1 2">
    <name type="scientific">Nocardia wallacei</name>
    <dbReference type="NCBI Taxonomy" id="480035"/>
    <lineage>
        <taxon>Bacteria</taxon>
        <taxon>Bacillati</taxon>
        <taxon>Actinomycetota</taxon>
        <taxon>Actinomycetes</taxon>
        <taxon>Mycobacteriales</taxon>
        <taxon>Nocardiaceae</taxon>
        <taxon>Nocardia</taxon>
    </lineage>
</organism>
<keyword evidence="2" id="KW-1185">Reference proteome</keyword>
<reference evidence="1 2" key="1">
    <citation type="submission" date="2020-08" db="EMBL/GenBank/DDBJ databases">
        <title>Genome Sequencing of Nocardia wallacei strain FMUON74 and assembly.</title>
        <authorList>
            <person name="Toyokawa M."/>
            <person name="Uesaka K."/>
        </authorList>
    </citation>
    <scope>NUCLEOTIDE SEQUENCE [LARGE SCALE GENOMIC DNA]</scope>
    <source>
        <strain evidence="1 2">FMUON74</strain>
    </source>
</reference>
<evidence type="ECO:0008006" key="3">
    <source>
        <dbReference type="Google" id="ProtNLM"/>
    </source>
</evidence>
<dbReference type="GeneID" id="80351691"/>
<name>A0A7G1KSV3_9NOCA</name>
<dbReference type="AlphaFoldDB" id="A0A7G1KSV3"/>
<protein>
    <recommendedName>
        <fullName evidence="3">Integrase catalytic domain-containing protein</fullName>
    </recommendedName>
</protein>
<evidence type="ECO:0000313" key="1">
    <source>
        <dbReference type="EMBL" id="BCK56274.1"/>
    </source>
</evidence>
<dbReference type="KEGG" id="nwl:NWFMUON74_40460"/>
<dbReference type="EMBL" id="AP023396">
    <property type="protein sequence ID" value="BCK56274.1"/>
    <property type="molecule type" value="Genomic_DNA"/>
</dbReference>
<dbReference type="Proteomes" id="UP000516173">
    <property type="component" value="Chromosome"/>
</dbReference>
<sequence>MHQRLRAVGFTGTDRSTRRAVAAAKTAWKAGHRREYRPWLPEPGMWLQFDWGEGPKVAGRRTQLFCAWLSWSRYRLVIPSWDQTLGSLVLGVDVTLRRIGGAPTYLLTDNPRTVTVDRVAGLPVRHRRNRRGGTPLRLQGGNV</sequence>
<accession>A0A7G1KSV3</accession>
<gene>
    <name evidence="1" type="ORF">NWFMUON74_40460</name>
</gene>